<dbReference type="EMBL" id="BLAD01000081">
    <property type="protein sequence ID" value="GES04370.1"/>
    <property type="molecule type" value="Genomic_DNA"/>
</dbReference>
<name>A0A5M3W803_9ACTN</name>
<evidence type="ECO:0000313" key="2">
    <source>
        <dbReference type="EMBL" id="GES04370.1"/>
    </source>
</evidence>
<dbReference type="Proteomes" id="UP000334990">
    <property type="component" value="Unassembled WGS sequence"/>
</dbReference>
<evidence type="ECO:0000313" key="3">
    <source>
        <dbReference type="Proteomes" id="UP000334990"/>
    </source>
</evidence>
<feature type="region of interest" description="Disordered" evidence="1">
    <location>
        <begin position="1"/>
        <end position="26"/>
    </location>
</feature>
<reference evidence="2 3" key="1">
    <citation type="submission" date="2019-10" db="EMBL/GenBank/DDBJ databases">
        <title>Whole genome shotgun sequence of Acrocarpospora corrugata NBRC 13972.</title>
        <authorList>
            <person name="Ichikawa N."/>
            <person name="Kimura A."/>
            <person name="Kitahashi Y."/>
            <person name="Komaki H."/>
            <person name="Oguchi A."/>
        </authorList>
    </citation>
    <scope>NUCLEOTIDE SEQUENCE [LARGE SCALE GENOMIC DNA]</scope>
    <source>
        <strain evidence="2 3">NBRC 13972</strain>
    </source>
</reference>
<sequence>MCEHHTPGLVGSGHGGDEPESSRLREHGIQRNMSQLRFINYDNTVFLHIILAWSENMLFRGAIRRASW</sequence>
<dbReference type="AlphaFoldDB" id="A0A5M3W803"/>
<proteinExistence type="predicted"/>
<protein>
    <submittedName>
        <fullName evidence="2">Uncharacterized protein</fullName>
    </submittedName>
</protein>
<keyword evidence="3" id="KW-1185">Reference proteome</keyword>
<organism evidence="2 3">
    <name type="scientific">Acrocarpospora corrugata</name>
    <dbReference type="NCBI Taxonomy" id="35763"/>
    <lineage>
        <taxon>Bacteria</taxon>
        <taxon>Bacillati</taxon>
        <taxon>Actinomycetota</taxon>
        <taxon>Actinomycetes</taxon>
        <taxon>Streptosporangiales</taxon>
        <taxon>Streptosporangiaceae</taxon>
        <taxon>Acrocarpospora</taxon>
    </lineage>
</organism>
<comment type="caution">
    <text evidence="2">The sequence shown here is derived from an EMBL/GenBank/DDBJ whole genome shotgun (WGS) entry which is preliminary data.</text>
</comment>
<gene>
    <name evidence="2" type="ORF">Acor_64380</name>
</gene>
<feature type="compositionally biased region" description="Basic and acidic residues" evidence="1">
    <location>
        <begin position="15"/>
        <end position="26"/>
    </location>
</feature>
<evidence type="ECO:0000256" key="1">
    <source>
        <dbReference type="SAM" id="MobiDB-lite"/>
    </source>
</evidence>
<accession>A0A5M3W803</accession>